<evidence type="ECO:0000313" key="3">
    <source>
        <dbReference type="Proteomes" id="UP000464657"/>
    </source>
</evidence>
<protein>
    <submittedName>
        <fullName evidence="2">Bleomycin resistance protein</fullName>
    </submittedName>
</protein>
<dbReference type="Pfam" id="PF00903">
    <property type="entry name" value="Glyoxalase"/>
    <property type="match status" value="1"/>
</dbReference>
<dbReference type="PROSITE" id="PS51819">
    <property type="entry name" value="VOC"/>
    <property type="match status" value="1"/>
</dbReference>
<dbReference type="InterPro" id="IPR004360">
    <property type="entry name" value="Glyas_Fos-R_dOase_dom"/>
</dbReference>
<keyword evidence="3" id="KW-1185">Reference proteome</keyword>
<dbReference type="EMBL" id="CP019288">
    <property type="protein sequence ID" value="QHI38927.1"/>
    <property type="molecule type" value="Genomic_DNA"/>
</dbReference>
<sequence length="129" mass="15012">MKAKAKVKFISVHPVLAVKNVIQSLGFYVNKLGFKVAFADHKTNPKYVGIKRGLVEIHLQQHHDASEWEHTIERPMLRFLVLSTENLFEEYKAKGIFHAQTSIKKTTWNTKEFAFYDLDKNGLTFYENL</sequence>
<gene>
    <name evidence="2" type="primary">ble</name>
    <name evidence="2" type="ORF">IMCC3317_43270</name>
</gene>
<accession>A0A7L4ZR00</accession>
<dbReference type="InterPro" id="IPR029068">
    <property type="entry name" value="Glyas_Bleomycin-R_OHBP_Dase"/>
</dbReference>
<dbReference type="RefSeq" id="WP_160131447.1">
    <property type="nucleotide sequence ID" value="NZ_CP019288.1"/>
</dbReference>
<proteinExistence type="predicted"/>
<dbReference type="SUPFAM" id="SSF54593">
    <property type="entry name" value="Glyoxalase/Bleomycin resistance protein/Dihydroxybiphenyl dioxygenase"/>
    <property type="match status" value="1"/>
</dbReference>
<evidence type="ECO:0000259" key="1">
    <source>
        <dbReference type="PROSITE" id="PS51819"/>
    </source>
</evidence>
<dbReference type="Proteomes" id="UP000464657">
    <property type="component" value="Chromosome"/>
</dbReference>
<name>A0A7L4ZR00_9FLAO</name>
<dbReference type="KEGG" id="kan:IMCC3317_43270"/>
<dbReference type="Gene3D" id="3.10.180.10">
    <property type="entry name" value="2,3-Dihydroxybiphenyl 1,2-Dioxygenase, domain 1"/>
    <property type="match status" value="1"/>
</dbReference>
<feature type="domain" description="VOC" evidence="1">
    <location>
        <begin position="8"/>
        <end position="128"/>
    </location>
</feature>
<dbReference type="AlphaFoldDB" id="A0A7L4ZR00"/>
<reference evidence="2 3" key="1">
    <citation type="journal article" date="2013" name="Int. J. Syst. Evol. Microbiol.">
        <title>Kordia antarctica sp. nov., isolated from Antarctic seawater.</title>
        <authorList>
            <person name="Baek K."/>
            <person name="Choi A."/>
            <person name="Kang I."/>
            <person name="Lee K."/>
            <person name="Cho J.C."/>
        </authorList>
    </citation>
    <scope>NUCLEOTIDE SEQUENCE [LARGE SCALE GENOMIC DNA]</scope>
    <source>
        <strain evidence="2 3">IMCC3317</strain>
    </source>
</reference>
<organism evidence="2 3">
    <name type="scientific">Kordia antarctica</name>
    <dbReference type="NCBI Taxonomy" id="1218801"/>
    <lineage>
        <taxon>Bacteria</taxon>
        <taxon>Pseudomonadati</taxon>
        <taxon>Bacteroidota</taxon>
        <taxon>Flavobacteriia</taxon>
        <taxon>Flavobacteriales</taxon>
        <taxon>Flavobacteriaceae</taxon>
        <taxon>Kordia</taxon>
    </lineage>
</organism>
<dbReference type="InterPro" id="IPR037523">
    <property type="entry name" value="VOC_core"/>
</dbReference>
<evidence type="ECO:0000313" key="2">
    <source>
        <dbReference type="EMBL" id="QHI38927.1"/>
    </source>
</evidence>
<dbReference type="OrthoDB" id="66829at2"/>